<dbReference type="Proteomes" id="UP000718281">
    <property type="component" value="Unassembled WGS sequence"/>
</dbReference>
<proteinExistence type="inferred from homology"/>
<evidence type="ECO:0000256" key="3">
    <source>
        <dbReference type="ARBA" id="ARBA00023002"/>
    </source>
</evidence>
<dbReference type="InterPro" id="IPR023210">
    <property type="entry name" value="NADP_OxRdtase_dom"/>
</dbReference>
<comment type="similarity">
    <text evidence="1">Belongs to the aldo/keto reductase family.</text>
</comment>
<protein>
    <submittedName>
        <fullName evidence="8">Aldo/keto reductase</fullName>
    </submittedName>
</protein>
<dbReference type="InterPro" id="IPR036812">
    <property type="entry name" value="NAD(P)_OxRdtase_dom_sf"/>
</dbReference>
<dbReference type="EMBL" id="JADIXZ010000001">
    <property type="protein sequence ID" value="MBK6299920.1"/>
    <property type="molecule type" value="Genomic_DNA"/>
</dbReference>
<dbReference type="Gene3D" id="3.20.20.100">
    <property type="entry name" value="NADP-dependent oxidoreductase domain"/>
    <property type="match status" value="1"/>
</dbReference>
<keyword evidence="3" id="KW-0560">Oxidoreductase</keyword>
<evidence type="ECO:0000256" key="6">
    <source>
        <dbReference type="PIRSR" id="PIRSR000097-3"/>
    </source>
</evidence>
<feature type="site" description="Lowers pKa of active site Tyr" evidence="6">
    <location>
        <position position="77"/>
    </location>
</feature>
<evidence type="ECO:0000256" key="5">
    <source>
        <dbReference type="PIRSR" id="PIRSR000097-2"/>
    </source>
</evidence>
<evidence type="ECO:0000313" key="8">
    <source>
        <dbReference type="EMBL" id="MBK6299920.1"/>
    </source>
</evidence>
<evidence type="ECO:0000259" key="7">
    <source>
        <dbReference type="Pfam" id="PF00248"/>
    </source>
</evidence>
<feature type="active site" description="Proton donor" evidence="4">
    <location>
        <position position="52"/>
    </location>
</feature>
<name>A0A934X3R6_9MICO</name>
<organism evidence="8 9">
    <name type="scientific">Candidatus Phosphoribacter hodrii</name>
    <dbReference type="NCBI Taxonomy" id="2953743"/>
    <lineage>
        <taxon>Bacteria</taxon>
        <taxon>Bacillati</taxon>
        <taxon>Actinomycetota</taxon>
        <taxon>Actinomycetes</taxon>
        <taxon>Micrococcales</taxon>
        <taxon>Dermatophilaceae</taxon>
        <taxon>Candidatus Phosphoribacter</taxon>
    </lineage>
</organism>
<feature type="binding site" evidence="5">
    <location>
        <position position="110"/>
    </location>
    <ligand>
        <name>substrate</name>
    </ligand>
</feature>
<evidence type="ECO:0000256" key="2">
    <source>
        <dbReference type="ARBA" id="ARBA00022857"/>
    </source>
</evidence>
<dbReference type="PROSITE" id="PS00062">
    <property type="entry name" value="ALDOKETO_REDUCTASE_2"/>
    <property type="match status" value="1"/>
</dbReference>
<dbReference type="Pfam" id="PF00248">
    <property type="entry name" value="Aldo_ket_red"/>
    <property type="match status" value="1"/>
</dbReference>
<evidence type="ECO:0000313" key="9">
    <source>
        <dbReference type="Proteomes" id="UP000718281"/>
    </source>
</evidence>
<dbReference type="PIRSF" id="PIRSF000097">
    <property type="entry name" value="AKR"/>
    <property type="match status" value="1"/>
</dbReference>
<dbReference type="PROSITE" id="PS00798">
    <property type="entry name" value="ALDOKETO_REDUCTASE_1"/>
    <property type="match status" value="1"/>
</dbReference>
<accession>A0A934X3R6</accession>
<dbReference type="SUPFAM" id="SSF51430">
    <property type="entry name" value="NAD(P)-linked oxidoreductase"/>
    <property type="match status" value="1"/>
</dbReference>
<dbReference type="InterPro" id="IPR020471">
    <property type="entry name" value="AKR"/>
</dbReference>
<dbReference type="PANTHER" id="PTHR43827">
    <property type="entry name" value="2,5-DIKETO-D-GLUCONIC ACID REDUCTASE"/>
    <property type="match status" value="1"/>
</dbReference>
<comment type="caution">
    <text evidence="8">The sequence shown here is derived from an EMBL/GenBank/DDBJ whole genome shotgun (WGS) entry which is preliminary data.</text>
</comment>
<dbReference type="PANTHER" id="PTHR43827:SF3">
    <property type="entry name" value="NADP-DEPENDENT OXIDOREDUCTASE DOMAIN-CONTAINING PROTEIN"/>
    <property type="match status" value="1"/>
</dbReference>
<dbReference type="GO" id="GO:0016616">
    <property type="term" value="F:oxidoreductase activity, acting on the CH-OH group of donors, NAD or NADP as acceptor"/>
    <property type="evidence" value="ECO:0007669"/>
    <property type="project" value="UniProtKB-ARBA"/>
</dbReference>
<dbReference type="PRINTS" id="PR00069">
    <property type="entry name" value="ALDKETRDTASE"/>
</dbReference>
<dbReference type="AlphaFoldDB" id="A0A934X3R6"/>
<evidence type="ECO:0000256" key="4">
    <source>
        <dbReference type="PIRSR" id="PIRSR000097-1"/>
    </source>
</evidence>
<keyword evidence="2" id="KW-0521">NADP</keyword>
<dbReference type="InterPro" id="IPR018170">
    <property type="entry name" value="Aldo/ket_reductase_CS"/>
</dbReference>
<dbReference type="FunFam" id="3.20.20.100:FF:000002">
    <property type="entry name" value="2,5-diketo-D-gluconic acid reductase A"/>
    <property type="match status" value="1"/>
</dbReference>
<feature type="domain" description="NADP-dependent oxidoreductase" evidence="7">
    <location>
        <begin position="19"/>
        <end position="263"/>
    </location>
</feature>
<evidence type="ECO:0000256" key="1">
    <source>
        <dbReference type="ARBA" id="ARBA00007905"/>
    </source>
</evidence>
<gene>
    <name evidence="8" type="ORF">IPF40_02315</name>
</gene>
<sequence>MTTTAPTLALSGGTRMPQIALGTWPLDDEQAEKAILSAIEVGYRHVDTAENYQNERGVGRALAACGMPRADLFVTTKINAQWHGVAEAAEGLERNLERLGLDYVDLLLLHWPNPARDRYVHGWEGLIALREQGRARAIGVSNFKPKHLQRIMTETGVTPEVNQIERHPYLIRSAAVAFHAEHGIVTEGWSPLGRDNGLFEDPVVAGIAAEVGRSASQVLLRWAVQQGHAVAVKSKSRERQAENLAVFDFSLTSGQIADLDSLDSGEHKAVDSDVFGH</sequence>
<reference evidence="8 9" key="1">
    <citation type="submission" date="2020-10" db="EMBL/GenBank/DDBJ databases">
        <title>Connecting structure to function with the recovery of over 1000 high-quality activated sludge metagenome-assembled genomes encoding full-length rRNA genes using long-read sequencing.</title>
        <authorList>
            <person name="Singleton C.M."/>
            <person name="Petriglieri F."/>
            <person name="Kristensen J.M."/>
            <person name="Kirkegaard R.H."/>
            <person name="Michaelsen T.Y."/>
            <person name="Andersen M.H."/>
            <person name="Karst S.M."/>
            <person name="Dueholm M.S."/>
            <person name="Nielsen P.H."/>
            <person name="Albertsen M."/>
        </authorList>
    </citation>
    <scope>NUCLEOTIDE SEQUENCE [LARGE SCALE GENOMIC DNA]</scope>
    <source>
        <strain evidence="8">AalE_18-Q3-R2-46_BAT3C.188</strain>
    </source>
</reference>